<accession>A0A066U0V5</accession>
<dbReference type="Gene3D" id="3.30.360.10">
    <property type="entry name" value="Dihydrodipicolinate Reductase, domain 2"/>
    <property type="match status" value="1"/>
</dbReference>
<evidence type="ECO:0000313" key="3">
    <source>
        <dbReference type="Proteomes" id="UP000027345"/>
    </source>
</evidence>
<dbReference type="OrthoDB" id="9792085at2"/>
<dbReference type="AlphaFoldDB" id="A0A066U0V5"/>
<name>A0A066U0V5_9PSEU</name>
<dbReference type="InterPro" id="IPR055170">
    <property type="entry name" value="GFO_IDH_MocA-like_dom"/>
</dbReference>
<keyword evidence="3" id="KW-1185">Reference proteome</keyword>
<comment type="caution">
    <text evidence="2">The sequence shown here is derived from an EMBL/GenBank/DDBJ whole genome shotgun (WGS) entry which is preliminary data.</text>
</comment>
<dbReference type="Pfam" id="PF22725">
    <property type="entry name" value="GFO_IDH_MocA_C3"/>
    <property type="match status" value="1"/>
</dbReference>
<sequence>MKVAVLSSTPEVHAGALRGLPGVEVVAAERWDAVEPVRRAAEAGARVLCEYPSAAKETDLKAMVDAGGDRLTFASPACHGKAFAVIRQGIADGGIGELTTVLGSLTTSADGVLGAAAPYLLDLADAVLGGEPAQQVYAQANTVLSGRIGESGAVLTVRYRGGKVASFDCRRRPSGTGLPVVTFIGDQASVQYDAGPRLLDGDRPELGGEDLNALMLKDFLADGAGPGPDGRAALRTFRIVQAAYESAHTGQPVDLPID</sequence>
<dbReference type="RefSeq" id="WP_043781797.1">
    <property type="nucleotide sequence ID" value="NZ_JMQI01000039.1"/>
</dbReference>
<gene>
    <name evidence="2" type="ORF">DV20_18520</name>
</gene>
<evidence type="ECO:0000259" key="1">
    <source>
        <dbReference type="Pfam" id="PF22725"/>
    </source>
</evidence>
<dbReference type="Proteomes" id="UP000027345">
    <property type="component" value="Unassembled WGS sequence"/>
</dbReference>
<dbReference type="InterPro" id="IPR036291">
    <property type="entry name" value="NAD(P)-bd_dom_sf"/>
</dbReference>
<reference evidence="2 3" key="1">
    <citation type="submission" date="2014-05" db="EMBL/GenBank/DDBJ databases">
        <title>Draft genome sequence of Amycolatopsis rifamycinica DSM 46095.</title>
        <authorList>
            <person name="Lal R."/>
            <person name="Saxena A."/>
            <person name="Kumari R."/>
            <person name="Mukherjee U."/>
            <person name="Singh P."/>
            <person name="Sangwan N."/>
            <person name="Mahato N.K."/>
        </authorList>
    </citation>
    <scope>NUCLEOTIDE SEQUENCE [LARGE SCALE GENOMIC DNA]</scope>
    <source>
        <strain evidence="2 3">DSM 46095</strain>
    </source>
</reference>
<dbReference type="EMBL" id="JMQI01000039">
    <property type="protein sequence ID" value="KDN20685.1"/>
    <property type="molecule type" value="Genomic_DNA"/>
</dbReference>
<proteinExistence type="predicted"/>
<dbReference type="STRING" id="287986.DV20_18520"/>
<dbReference type="eggNOG" id="COG0673">
    <property type="taxonomic scope" value="Bacteria"/>
</dbReference>
<evidence type="ECO:0000313" key="2">
    <source>
        <dbReference type="EMBL" id="KDN20685.1"/>
    </source>
</evidence>
<feature type="domain" description="GFO/IDH/MocA-like oxidoreductase" evidence="1">
    <location>
        <begin position="109"/>
        <end position="190"/>
    </location>
</feature>
<organism evidence="2 3">
    <name type="scientific">Amycolatopsis rifamycinica</name>
    <dbReference type="NCBI Taxonomy" id="287986"/>
    <lineage>
        <taxon>Bacteria</taxon>
        <taxon>Bacillati</taxon>
        <taxon>Actinomycetota</taxon>
        <taxon>Actinomycetes</taxon>
        <taxon>Pseudonocardiales</taxon>
        <taxon>Pseudonocardiaceae</taxon>
        <taxon>Amycolatopsis</taxon>
    </lineage>
</organism>
<dbReference type="SUPFAM" id="SSF51735">
    <property type="entry name" value="NAD(P)-binding Rossmann-fold domains"/>
    <property type="match status" value="1"/>
</dbReference>
<dbReference type="SUPFAM" id="SSF55347">
    <property type="entry name" value="Glyceraldehyde-3-phosphate dehydrogenase-like, C-terminal domain"/>
    <property type="match status" value="1"/>
</dbReference>
<protein>
    <submittedName>
        <fullName evidence="2">Dehydrogenase</fullName>
    </submittedName>
</protein>